<dbReference type="Proteomes" id="UP001207468">
    <property type="component" value="Unassembled WGS sequence"/>
</dbReference>
<dbReference type="EMBL" id="JAGFNK010000498">
    <property type="protein sequence ID" value="KAI9449471.1"/>
    <property type="molecule type" value="Genomic_DNA"/>
</dbReference>
<accession>A0ACC0TUF7</accession>
<protein>
    <submittedName>
        <fullName evidence="1">Uncharacterized protein</fullName>
    </submittedName>
</protein>
<reference evidence="1" key="1">
    <citation type="submission" date="2021-03" db="EMBL/GenBank/DDBJ databases">
        <title>Evolutionary priming and transition to the ectomycorrhizal habit in an iconic lineage of mushroom-forming fungi: is preadaptation a requirement?</title>
        <authorList>
            <consortium name="DOE Joint Genome Institute"/>
            <person name="Looney B.P."/>
            <person name="Miyauchi S."/>
            <person name="Morin E."/>
            <person name="Drula E."/>
            <person name="Courty P.E."/>
            <person name="Chicoki N."/>
            <person name="Fauchery L."/>
            <person name="Kohler A."/>
            <person name="Kuo A."/>
            <person name="LaButti K."/>
            <person name="Pangilinan J."/>
            <person name="Lipzen A."/>
            <person name="Riley R."/>
            <person name="Andreopoulos W."/>
            <person name="He G."/>
            <person name="Johnson J."/>
            <person name="Barry K.W."/>
            <person name="Grigoriev I.V."/>
            <person name="Nagy L."/>
            <person name="Hibbett D."/>
            <person name="Henrissat B."/>
            <person name="Matheny P.B."/>
            <person name="Labbe J."/>
            <person name="Martin A.F."/>
        </authorList>
    </citation>
    <scope>NUCLEOTIDE SEQUENCE</scope>
    <source>
        <strain evidence="1">BPL698</strain>
    </source>
</reference>
<name>A0ACC0TUF7_9AGAM</name>
<proteinExistence type="predicted"/>
<evidence type="ECO:0000313" key="1">
    <source>
        <dbReference type="EMBL" id="KAI9449471.1"/>
    </source>
</evidence>
<comment type="caution">
    <text evidence="1">The sequence shown here is derived from an EMBL/GenBank/DDBJ whole genome shotgun (WGS) entry which is preliminary data.</text>
</comment>
<gene>
    <name evidence="1" type="ORF">F5148DRAFT_1291509</name>
</gene>
<evidence type="ECO:0000313" key="2">
    <source>
        <dbReference type="Proteomes" id="UP001207468"/>
    </source>
</evidence>
<sequence>MPTVSATSVLPLPSNSRLALHTCSCSHASHTACIDPPSVFIVCHTPPSACQLCYNNSEYLKLKWDLEDLTASSSRLCMCDIDEYYQSFRAICSPLVHAHQLCYKDCNESFWLGLHPDNCQMVSQHLGPWCTNEQQRHFVDFREVFDTLVKIFSQHPCDIQWERKLSSCNEDENEDDYIYPTPTPAPTVVPASPIIAFMSPAPITPAVPTSSAIPVTSFTTAIFDSPAPPPPPS</sequence>
<organism evidence="1 2">
    <name type="scientific">Russula earlei</name>
    <dbReference type="NCBI Taxonomy" id="71964"/>
    <lineage>
        <taxon>Eukaryota</taxon>
        <taxon>Fungi</taxon>
        <taxon>Dikarya</taxon>
        <taxon>Basidiomycota</taxon>
        <taxon>Agaricomycotina</taxon>
        <taxon>Agaricomycetes</taxon>
        <taxon>Russulales</taxon>
        <taxon>Russulaceae</taxon>
        <taxon>Russula</taxon>
    </lineage>
</organism>
<keyword evidence="2" id="KW-1185">Reference proteome</keyword>